<evidence type="ECO:0000313" key="3">
    <source>
        <dbReference type="Proteomes" id="UP000322873"/>
    </source>
</evidence>
<name>A0A5M9K4M6_MONFR</name>
<comment type="caution">
    <text evidence="2">The sequence shown here is derived from an EMBL/GenBank/DDBJ whole genome shotgun (WGS) entry which is preliminary data.</text>
</comment>
<organism evidence="2 3">
    <name type="scientific">Monilinia fructicola</name>
    <name type="common">Brown rot fungus</name>
    <name type="synonym">Ciboria fructicola</name>
    <dbReference type="NCBI Taxonomy" id="38448"/>
    <lineage>
        <taxon>Eukaryota</taxon>
        <taxon>Fungi</taxon>
        <taxon>Dikarya</taxon>
        <taxon>Ascomycota</taxon>
        <taxon>Pezizomycotina</taxon>
        <taxon>Leotiomycetes</taxon>
        <taxon>Helotiales</taxon>
        <taxon>Sclerotiniaceae</taxon>
        <taxon>Monilinia</taxon>
    </lineage>
</organism>
<keyword evidence="1" id="KW-0472">Membrane</keyword>
<proteinExistence type="predicted"/>
<evidence type="ECO:0000313" key="2">
    <source>
        <dbReference type="EMBL" id="KAA8573785.1"/>
    </source>
</evidence>
<keyword evidence="1" id="KW-0812">Transmembrane</keyword>
<accession>A0A5M9K4M6</accession>
<dbReference type="EMBL" id="VICG01000003">
    <property type="protein sequence ID" value="KAA8573785.1"/>
    <property type="molecule type" value="Genomic_DNA"/>
</dbReference>
<sequence>MHCLIFSDMELRGGKMRYTGIAGVTDLKASLLLDFLGGRELSFAFHVFYRSLWILEDTIIMRNASSLYMNPIIIIFYLHNQLFFSLFVKLQGGDILSGYVTSHN</sequence>
<protein>
    <submittedName>
        <fullName evidence="2">Uncharacterized protein</fullName>
    </submittedName>
</protein>
<keyword evidence="1" id="KW-1133">Transmembrane helix</keyword>
<dbReference type="AlphaFoldDB" id="A0A5M9K4M6"/>
<dbReference type="Proteomes" id="UP000322873">
    <property type="component" value="Unassembled WGS sequence"/>
</dbReference>
<gene>
    <name evidence="2" type="ORF">EYC84_005344</name>
</gene>
<evidence type="ECO:0000256" key="1">
    <source>
        <dbReference type="SAM" id="Phobius"/>
    </source>
</evidence>
<reference evidence="2 3" key="1">
    <citation type="submission" date="2019-06" db="EMBL/GenBank/DDBJ databases">
        <title>Genome Sequence of the Brown Rot Fungal Pathogen Monilinia fructicola.</title>
        <authorList>
            <person name="De Miccolis Angelini R.M."/>
            <person name="Landi L."/>
            <person name="Abate D."/>
            <person name="Pollastro S."/>
            <person name="Romanazzi G."/>
            <person name="Faretra F."/>
        </authorList>
    </citation>
    <scope>NUCLEOTIDE SEQUENCE [LARGE SCALE GENOMIC DNA]</scope>
    <source>
        <strain evidence="2 3">Mfrc123</strain>
    </source>
</reference>
<feature type="transmembrane region" description="Helical" evidence="1">
    <location>
        <begin position="67"/>
        <end position="88"/>
    </location>
</feature>
<keyword evidence="3" id="KW-1185">Reference proteome</keyword>